<dbReference type="Proteomes" id="UP000001302">
    <property type="component" value="Chromosome"/>
</dbReference>
<keyword evidence="2" id="KW-1185">Reference proteome</keyword>
<organism evidence="1 2">
    <name type="scientific">Parvularcula bermudensis (strain ATCC BAA-594 / HTCC2503 / KCTC 12087)</name>
    <dbReference type="NCBI Taxonomy" id="314260"/>
    <lineage>
        <taxon>Bacteria</taxon>
        <taxon>Pseudomonadati</taxon>
        <taxon>Pseudomonadota</taxon>
        <taxon>Alphaproteobacteria</taxon>
        <taxon>Parvularculales</taxon>
        <taxon>Parvularculaceae</taxon>
        <taxon>Parvularcula</taxon>
    </lineage>
</organism>
<dbReference type="HOGENOM" id="CLU_010194_9_1_5"/>
<dbReference type="InterPro" id="IPR036291">
    <property type="entry name" value="NAD(P)-bd_dom_sf"/>
</dbReference>
<proteinExistence type="predicted"/>
<reference evidence="1 2" key="2">
    <citation type="journal article" date="2011" name="J. Bacteriol.">
        <title>Complete genome sequence of strain HTCC2503T of Parvularcula bermudensis, the type species of the order "Parvularculales" in the class Alphaproteobacteria.</title>
        <authorList>
            <person name="Oh H.M."/>
            <person name="Kang I."/>
            <person name="Vergin K.L."/>
            <person name="Kang D."/>
            <person name="Rhee K.H."/>
            <person name="Giovannoni S.J."/>
            <person name="Cho J.C."/>
        </authorList>
    </citation>
    <scope>NUCLEOTIDE SEQUENCE [LARGE SCALE GENOMIC DNA]</scope>
    <source>
        <strain evidence="2">ATCC BAA-594 / HTCC2503 / KCTC 12087</strain>
    </source>
</reference>
<dbReference type="Gene3D" id="3.40.50.720">
    <property type="entry name" value="NAD(P)-binding Rossmann-like Domain"/>
    <property type="match status" value="1"/>
</dbReference>
<dbReference type="KEGG" id="pbr:PB2503_03817"/>
<dbReference type="Pfam" id="PF00106">
    <property type="entry name" value="adh_short"/>
    <property type="match status" value="1"/>
</dbReference>
<dbReference type="SUPFAM" id="SSF51735">
    <property type="entry name" value="NAD(P)-binding Rossmann-fold domains"/>
    <property type="match status" value="1"/>
</dbReference>
<dbReference type="PANTHER" id="PTHR45458:SF1">
    <property type="entry name" value="SHORT CHAIN DEHYDROGENASE"/>
    <property type="match status" value="1"/>
</dbReference>
<dbReference type="GO" id="GO:0016616">
    <property type="term" value="F:oxidoreductase activity, acting on the CH-OH group of donors, NAD or NADP as acceptor"/>
    <property type="evidence" value="ECO:0007669"/>
    <property type="project" value="TreeGrafter"/>
</dbReference>
<name>E0TE17_PARBH</name>
<dbReference type="InterPro" id="IPR052184">
    <property type="entry name" value="SDR_enzymes"/>
</dbReference>
<reference evidence="2" key="1">
    <citation type="submission" date="2010-08" db="EMBL/GenBank/DDBJ databases">
        <title>Genome sequence of Parvularcula bermudensis HTCC2503.</title>
        <authorList>
            <person name="Kang D.-M."/>
            <person name="Oh H.-M."/>
            <person name="Cho J.-C."/>
        </authorList>
    </citation>
    <scope>NUCLEOTIDE SEQUENCE [LARGE SCALE GENOMIC DNA]</scope>
    <source>
        <strain evidence="2">ATCC BAA-594 / HTCC2503 / KCTC 12087</strain>
    </source>
</reference>
<protein>
    <submittedName>
        <fullName evidence="1">Short-chain dehydrogenase/reductase</fullName>
    </submittedName>
</protein>
<gene>
    <name evidence="1" type="ordered locus">PB2503_03817</name>
</gene>
<dbReference type="AlphaFoldDB" id="E0TE17"/>
<sequence>MALAAFYTKQGWTVTGTARQPEQATALKELAGAVHQLDVRDREAISRLATQIEAPIDILISNAGVSGPARERQVFGALDYEGWMDTLLVNTIGSVAVCEAFTPHVAASNLKKMAVITSRMGSIDDTSCDVIAYRTSKTALNMAMVAASKPLKERGIAVGVLHPGWVDTRMGGGNAPLSTEKSAQGLAEQIDGLAPTEKAPFLAYDGRVLPW</sequence>
<dbReference type="eggNOG" id="COG1028">
    <property type="taxonomic scope" value="Bacteria"/>
</dbReference>
<evidence type="ECO:0000313" key="2">
    <source>
        <dbReference type="Proteomes" id="UP000001302"/>
    </source>
</evidence>
<evidence type="ECO:0000313" key="1">
    <source>
        <dbReference type="EMBL" id="ADM08838.1"/>
    </source>
</evidence>
<dbReference type="STRING" id="314260.PB2503_03817"/>
<dbReference type="PRINTS" id="PR00081">
    <property type="entry name" value="GDHRDH"/>
</dbReference>
<dbReference type="InterPro" id="IPR002347">
    <property type="entry name" value="SDR_fam"/>
</dbReference>
<dbReference type="EMBL" id="CP002156">
    <property type="protein sequence ID" value="ADM08838.1"/>
    <property type="molecule type" value="Genomic_DNA"/>
</dbReference>
<dbReference type="PANTHER" id="PTHR45458">
    <property type="entry name" value="SHORT-CHAIN DEHYDROGENASE/REDUCTASE SDR"/>
    <property type="match status" value="1"/>
</dbReference>
<accession>E0TE17</accession>